<keyword evidence="2" id="KW-0418">Kinase</keyword>
<keyword evidence="3" id="KW-1185">Reference proteome</keyword>
<organism evidence="2 3">
    <name type="scientific">Herpetosiphon gulosus</name>
    <dbReference type="NCBI Taxonomy" id="1973496"/>
    <lineage>
        <taxon>Bacteria</taxon>
        <taxon>Bacillati</taxon>
        <taxon>Chloroflexota</taxon>
        <taxon>Chloroflexia</taxon>
        <taxon>Herpetosiphonales</taxon>
        <taxon>Herpetosiphonaceae</taxon>
        <taxon>Herpetosiphon</taxon>
    </lineage>
</organism>
<dbReference type="GO" id="GO:0016301">
    <property type="term" value="F:kinase activity"/>
    <property type="evidence" value="ECO:0007669"/>
    <property type="project" value="UniProtKB-KW"/>
</dbReference>
<dbReference type="SUPFAM" id="SSF52540">
    <property type="entry name" value="P-loop containing nucleoside triphosphate hydrolases"/>
    <property type="match status" value="1"/>
</dbReference>
<gene>
    <name evidence="2" type="primary">tmk_2</name>
    <name evidence="2" type="ORF">Hgul01_04787</name>
</gene>
<evidence type="ECO:0000256" key="1">
    <source>
        <dbReference type="SAM" id="Phobius"/>
    </source>
</evidence>
<keyword evidence="2" id="KW-0808">Transferase</keyword>
<dbReference type="Gene3D" id="3.40.50.300">
    <property type="entry name" value="P-loop containing nucleotide triphosphate hydrolases"/>
    <property type="match status" value="1"/>
</dbReference>
<comment type="caution">
    <text evidence="2">The sequence shown here is derived from an EMBL/GenBank/DDBJ whole genome shotgun (WGS) entry which is preliminary data.</text>
</comment>
<dbReference type="InterPro" id="IPR027417">
    <property type="entry name" value="P-loop_NTPase"/>
</dbReference>
<proteinExistence type="predicted"/>
<dbReference type="Proteomes" id="UP001428290">
    <property type="component" value="Unassembled WGS sequence"/>
</dbReference>
<dbReference type="EMBL" id="BAABRU010000028">
    <property type="protein sequence ID" value="GAA5530963.1"/>
    <property type="molecule type" value="Genomic_DNA"/>
</dbReference>
<keyword evidence="1" id="KW-0812">Transmembrane</keyword>
<evidence type="ECO:0000313" key="3">
    <source>
        <dbReference type="Proteomes" id="UP001428290"/>
    </source>
</evidence>
<accession>A0ABP9X8S2</accession>
<name>A0ABP9X8S2_9CHLR</name>
<reference evidence="2 3" key="1">
    <citation type="submission" date="2024-02" db="EMBL/GenBank/DDBJ databases">
        <title>Herpetosiphon gulosus NBRC 112829.</title>
        <authorList>
            <person name="Ichikawa N."/>
            <person name="Katano-Makiyama Y."/>
            <person name="Hidaka K."/>
        </authorList>
    </citation>
    <scope>NUCLEOTIDE SEQUENCE [LARGE SCALE GENOMIC DNA]</scope>
    <source>
        <strain evidence="2 3">NBRC 112829</strain>
    </source>
</reference>
<sequence length="222" mass="26280">MRPHTNRYPMIYITGSDGTGKTTQARRLMDELKAQGFPVTHRWLRFPFRLSRGLLIYARLRGLSWYESHPHGRQGYWDFRASWLMHTIFPIVLWVDALSVAIHAVYWPIAHGKLIVCERFVIDMLADLMVATQDFTLLERWYGRWYRRLLPAHTILILLDGDPARICQRRPDLAHDRILPDRIHAFRLIAAHFGWPLIDGDQSIEEIHQTIWRIVEDRYANT</sequence>
<evidence type="ECO:0000313" key="2">
    <source>
        <dbReference type="EMBL" id="GAA5530963.1"/>
    </source>
</evidence>
<protein>
    <submittedName>
        <fullName evidence="2">Thymidylate kinase</fullName>
    </submittedName>
</protein>
<feature type="transmembrane region" description="Helical" evidence="1">
    <location>
        <begin position="83"/>
        <end position="109"/>
    </location>
</feature>
<keyword evidence="1" id="KW-0472">Membrane</keyword>
<keyword evidence="1" id="KW-1133">Transmembrane helix</keyword>